<dbReference type="GO" id="GO:0008381">
    <property type="term" value="F:mechanosensitive monoatomic ion channel activity"/>
    <property type="evidence" value="ECO:0007669"/>
    <property type="project" value="InterPro"/>
</dbReference>
<dbReference type="Gene3D" id="2.30.30.60">
    <property type="match status" value="1"/>
</dbReference>
<evidence type="ECO:0000256" key="10">
    <source>
        <dbReference type="SAM" id="Phobius"/>
    </source>
</evidence>
<accession>A0A2T1NGK4</accession>
<evidence type="ECO:0000256" key="5">
    <source>
        <dbReference type="ARBA" id="ARBA00022989"/>
    </source>
</evidence>
<reference evidence="12 13" key="1">
    <citation type="submission" date="2018-03" db="EMBL/GenBank/DDBJ databases">
        <title>Mesoflavibacter sp. HG37 and Mesoflavibacter sp. HG96 sp.nov., two marine bacteria isolated from seawater of Western Pacific Ocean.</title>
        <authorList>
            <person name="Cheng H."/>
            <person name="Wu Y.-H."/>
            <person name="Guo L.-L."/>
            <person name="Xu X.-W."/>
        </authorList>
    </citation>
    <scope>NUCLEOTIDE SEQUENCE [LARGE SCALE GENOMIC DNA]</scope>
    <source>
        <strain evidence="12 13">KCTC 42117</strain>
    </source>
</reference>
<feature type="domain" description="Mechanosensitive ion channel MscS" evidence="11">
    <location>
        <begin position="190"/>
        <end position="258"/>
    </location>
</feature>
<dbReference type="Proteomes" id="UP000238430">
    <property type="component" value="Unassembled WGS sequence"/>
</dbReference>
<dbReference type="InterPro" id="IPR030192">
    <property type="entry name" value="YbdG"/>
</dbReference>
<evidence type="ECO:0000313" key="12">
    <source>
        <dbReference type="EMBL" id="PSG91964.1"/>
    </source>
</evidence>
<dbReference type="PANTHER" id="PTHR30414">
    <property type="entry name" value="MINICONDUCTANCE MECHANOSENSITIVE CHANNEL YBDG"/>
    <property type="match status" value="1"/>
</dbReference>
<comment type="caution">
    <text evidence="12">The sequence shown here is derived from an EMBL/GenBank/DDBJ whole genome shotgun (WGS) entry which is preliminary data.</text>
</comment>
<dbReference type="EMBL" id="PXOT01000020">
    <property type="protein sequence ID" value="PSG91964.1"/>
    <property type="molecule type" value="Genomic_DNA"/>
</dbReference>
<evidence type="ECO:0000256" key="3">
    <source>
        <dbReference type="ARBA" id="ARBA00022519"/>
    </source>
</evidence>
<feature type="transmembrane region" description="Helical" evidence="10">
    <location>
        <begin position="173"/>
        <end position="197"/>
    </location>
</feature>
<evidence type="ECO:0000256" key="7">
    <source>
        <dbReference type="ARBA" id="ARBA00023136"/>
    </source>
</evidence>
<dbReference type="OrthoDB" id="9775207at2"/>
<dbReference type="InterPro" id="IPR006685">
    <property type="entry name" value="MscS_channel_2nd"/>
</dbReference>
<dbReference type="GO" id="GO:0005886">
    <property type="term" value="C:plasma membrane"/>
    <property type="evidence" value="ECO:0007669"/>
    <property type="project" value="UniProtKB-SubCell"/>
</dbReference>
<dbReference type="Pfam" id="PF00924">
    <property type="entry name" value="MS_channel_2nd"/>
    <property type="match status" value="1"/>
</dbReference>
<dbReference type="PANTHER" id="PTHR30414:SF0">
    <property type="entry name" value="MINICONDUCTANCE MECHANOSENSITIVE CHANNEL YBDG"/>
    <property type="match status" value="1"/>
</dbReference>
<dbReference type="InterPro" id="IPR023408">
    <property type="entry name" value="MscS_beta-dom_sf"/>
</dbReference>
<keyword evidence="3" id="KW-0997">Cell inner membrane</keyword>
<dbReference type="FunFam" id="2.30.30.60:FF:000002">
    <property type="entry name" value="Mechanosensitive ion channel family protein"/>
    <property type="match status" value="1"/>
</dbReference>
<evidence type="ECO:0000256" key="1">
    <source>
        <dbReference type="ARBA" id="ARBA00004429"/>
    </source>
</evidence>
<gene>
    <name evidence="12" type="ORF">C7H61_05145</name>
</gene>
<dbReference type="GO" id="GO:0071470">
    <property type="term" value="P:cellular response to osmotic stress"/>
    <property type="evidence" value="ECO:0007669"/>
    <property type="project" value="InterPro"/>
</dbReference>
<evidence type="ECO:0000313" key="13">
    <source>
        <dbReference type="Proteomes" id="UP000238430"/>
    </source>
</evidence>
<dbReference type="RefSeq" id="WP_106677717.1">
    <property type="nucleotide sequence ID" value="NZ_JACHWV010000001.1"/>
</dbReference>
<dbReference type="AlphaFoldDB" id="A0A2T1NGK4"/>
<keyword evidence="6" id="KW-0346">Stress response</keyword>
<protein>
    <recommendedName>
        <fullName evidence="8">Mechanosensing system component YbdG</fullName>
    </recommendedName>
    <alternativeName>
        <fullName evidence="9">Mechanosensitive channel homolog YbdG</fullName>
    </alternativeName>
</protein>
<evidence type="ECO:0000256" key="4">
    <source>
        <dbReference type="ARBA" id="ARBA00022692"/>
    </source>
</evidence>
<evidence type="ECO:0000256" key="6">
    <source>
        <dbReference type="ARBA" id="ARBA00023016"/>
    </source>
</evidence>
<keyword evidence="5 10" id="KW-1133">Transmembrane helix</keyword>
<evidence type="ECO:0000259" key="11">
    <source>
        <dbReference type="Pfam" id="PF00924"/>
    </source>
</evidence>
<keyword evidence="7 10" id="KW-0472">Membrane</keyword>
<dbReference type="InterPro" id="IPR010920">
    <property type="entry name" value="LSM_dom_sf"/>
</dbReference>
<name>A0A2T1NGK4_9FLAO</name>
<evidence type="ECO:0000256" key="2">
    <source>
        <dbReference type="ARBA" id="ARBA00022475"/>
    </source>
</evidence>
<dbReference type="SUPFAM" id="SSF50182">
    <property type="entry name" value="Sm-like ribonucleoproteins"/>
    <property type="match status" value="1"/>
</dbReference>
<proteinExistence type="predicted"/>
<keyword evidence="4 10" id="KW-0812">Transmembrane</keyword>
<sequence>MNKYQHFFYNYFKELSFTDTSAKYMNMLMLFVIALVGIFIVDLIVRTILRFISARIASTTKSNFDDLLISNRVPANTAHVPALYLVHESIPIVFHDFENLHIVLEKITTIIAIILGLWIVRSLLNTLKSYFKTLPRLKDKPIDSYIQVFMIFAWSAGILLAIAVVIELSLTKFIAGFGTISAIILLIFKDTILGFVASIQVAINDMVRIGDWITFEKYGADGEVTEINLATVKVQNWDNTITTIPTYAMISDSFKNWRGMTNSDGRRIKRHMLIKQNSIKYLTDEDIERLKGIQIIESYLTNMQQKIEQYNTANNADKSLLINGRNLTNVGVFRKFIQTYLEQHSAINDQMLLMARQLQPTAEGIPIEIYCFSKDKRWQNYEYVMSDLFDHFLAAVPYFDLEIFEFPDNSTFKSLSNKGKVNL</sequence>
<evidence type="ECO:0000256" key="8">
    <source>
        <dbReference type="ARBA" id="ARBA00093630"/>
    </source>
</evidence>
<keyword evidence="13" id="KW-1185">Reference proteome</keyword>
<feature type="transmembrane region" description="Helical" evidence="10">
    <location>
        <begin position="24"/>
        <end position="45"/>
    </location>
</feature>
<evidence type="ECO:0000256" key="9">
    <source>
        <dbReference type="ARBA" id="ARBA00093659"/>
    </source>
</evidence>
<organism evidence="12 13">
    <name type="scientific">Mesoflavibacter zeaxanthinifaciens subsp. sabulilitoris</name>
    <dbReference type="NCBI Taxonomy" id="1520893"/>
    <lineage>
        <taxon>Bacteria</taxon>
        <taxon>Pseudomonadati</taxon>
        <taxon>Bacteroidota</taxon>
        <taxon>Flavobacteriia</taxon>
        <taxon>Flavobacteriales</taxon>
        <taxon>Flavobacteriaceae</taxon>
        <taxon>Mesoflavibacter</taxon>
    </lineage>
</organism>
<feature type="transmembrane region" description="Helical" evidence="10">
    <location>
        <begin position="107"/>
        <end position="124"/>
    </location>
</feature>
<comment type="subcellular location">
    <subcellularLocation>
        <location evidence="1">Cell inner membrane</location>
        <topology evidence="1">Multi-pass membrane protein</topology>
    </subcellularLocation>
</comment>
<keyword evidence="2" id="KW-1003">Cell membrane</keyword>
<feature type="transmembrane region" description="Helical" evidence="10">
    <location>
        <begin position="144"/>
        <end position="166"/>
    </location>
</feature>